<proteinExistence type="predicted"/>
<name>A0A8D7ZWF3_CULPI</name>
<evidence type="ECO:0000313" key="1">
    <source>
        <dbReference type="EMBL" id="CAG6445565.1"/>
    </source>
</evidence>
<dbReference type="EMBL" id="HBUE01005055">
    <property type="protein sequence ID" value="CAG6445568.1"/>
    <property type="molecule type" value="Transcribed_RNA"/>
</dbReference>
<organism evidence="1">
    <name type="scientific">Culex pipiens</name>
    <name type="common">House mosquito</name>
    <dbReference type="NCBI Taxonomy" id="7175"/>
    <lineage>
        <taxon>Eukaryota</taxon>
        <taxon>Metazoa</taxon>
        <taxon>Ecdysozoa</taxon>
        <taxon>Arthropoda</taxon>
        <taxon>Hexapoda</taxon>
        <taxon>Insecta</taxon>
        <taxon>Pterygota</taxon>
        <taxon>Neoptera</taxon>
        <taxon>Endopterygota</taxon>
        <taxon>Diptera</taxon>
        <taxon>Nematocera</taxon>
        <taxon>Culicoidea</taxon>
        <taxon>Culicidae</taxon>
        <taxon>Culicinae</taxon>
        <taxon>Culicini</taxon>
        <taxon>Culex</taxon>
        <taxon>Culex</taxon>
    </lineage>
</organism>
<dbReference type="AlphaFoldDB" id="A0A8D7ZWF3"/>
<accession>A0A8D7ZWF3</accession>
<reference evidence="1" key="1">
    <citation type="submission" date="2021-05" db="EMBL/GenBank/DDBJ databases">
        <authorList>
            <person name="Alioto T."/>
            <person name="Alioto T."/>
            <person name="Gomez Garrido J."/>
        </authorList>
    </citation>
    <scope>NUCLEOTIDE SEQUENCE</scope>
</reference>
<dbReference type="EMBL" id="HBUE01005053">
    <property type="protein sequence ID" value="CAG6445565.1"/>
    <property type="molecule type" value="Transcribed_RNA"/>
</dbReference>
<sequence>MLLRLSLRRRCTPNNFRLPQNQLMLLLLLLLLLRLIIGRLRAVLVRNGRIEKHLAAGTKAHINLRKVQIAHKFRSRQARIDGAQFSPAFRSRLVLRELEQRALGICCCGDGTVAITAASSLLAAHRGRYGYLNTSLS</sequence>
<protein>
    <submittedName>
        <fullName evidence="1">(northern house mosquito) hypothetical protein</fullName>
    </submittedName>
</protein>